<feature type="transmembrane region" description="Helical" evidence="2">
    <location>
        <begin position="99"/>
        <end position="120"/>
    </location>
</feature>
<gene>
    <name evidence="3" type="ORF">ADK38_34200</name>
</gene>
<keyword evidence="2" id="KW-1133">Transmembrane helix</keyword>
<evidence type="ECO:0000313" key="4">
    <source>
        <dbReference type="Proteomes" id="UP000037020"/>
    </source>
</evidence>
<dbReference type="EMBL" id="LGUT01003153">
    <property type="protein sequence ID" value="KOG85874.1"/>
    <property type="molecule type" value="Genomic_DNA"/>
</dbReference>
<evidence type="ECO:0000256" key="2">
    <source>
        <dbReference type="SAM" id="Phobius"/>
    </source>
</evidence>
<comment type="caution">
    <text evidence="3">The sequence shown here is derived from an EMBL/GenBank/DDBJ whole genome shotgun (WGS) entry which is preliminary data.</text>
</comment>
<feature type="transmembrane region" description="Helical" evidence="2">
    <location>
        <begin position="7"/>
        <end position="27"/>
    </location>
</feature>
<keyword evidence="2" id="KW-0472">Membrane</keyword>
<keyword evidence="4" id="KW-1185">Reference proteome</keyword>
<feature type="transmembrane region" description="Helical" evidence="2">
    <location>
        <begin position="73"/>
        <end position="93"/>
    </location>
</feature>
<sequence>MARIAAKLGAVFYVIWGIVHINAAYGLLKLGQSLDPGMVQARVFQDAWNILMSALAVIVIGALMNWRNSTTGYWINLILVTLLDIAFVLFVIVPGYAPLWPGLAGPIAWVIAAFFSTLAFTARHRTALPAAPENVAKKEKEEKEREKEMQR</sequence>
<evidence type="ECO:0000313" key="3">
    <source>
        <dbReference type="EMBL" id="KOG85874.1"/>
    </source>
</evidence>
<organism evidence="3 4">
    <name type="scientific">Streptomyces varsoviensis</name>
    <dbReference type="NCBI Taxonomy" id="67373"/>
    <lineage>
        <taxon>Bacteria</taxon>
        <taxon>Bacillati</taxon>
        <taxon>Actinomycetota</taxon>
        <taxon>Actinomycetes</taxon>
        <taxon>Kitasatosporales</taxon>
        <taxon>Streptomycetaceae</taxon>
        <taxon>Streptomyces</taxon>
    </lineage>
</organism>
<evidence type="ECO:0000256" key="1">
    <source>
        <dbReference type="SAM" id="MobiDB-lite"/>
    </source>
</evidence>
<protein>
    <recommendedName>
        <fullName evidence="5">Integral membrane protein</fullName>
    </recommendedName>
</protein>
<feature type="compositionally biased region" description="Basic and acidic residues" evidence="1">
    <location>
        <begin position="135"/>
        <end position="151"/>
    </location>
</feature>
<feature type="region of interest" description="Disordered" evidence="1">
    <location>
        <begin position="131"/>
        <end position="151"/>
    </location>
</feature>
<reference evidence="3 4" key="1">
    <citation type="submission" date="2015-07" db="EMBL/GenBank/DDBJ databases">
        <authorList>
            <person name="Ju K.-S."/>
            <person name="Doroghazi J.R."/>
            <person name="Metcalf W.W."/>
        </authorList>
    </citation>
    <scope>NUCLEOTIDE SEQUENCE [LARGE SCALE GENOMIC DNA]</scope>
    <source>
        <strain evidence="3 4">NRRL B-3589</strain>
    </source>
</reference>
<accession>A0ABR5IXK9</accession>
<evidence type="ECO:0008006" key="5">
    <source>
        <dbReference type="Google" id="ProtNLM"/>
    </source>
</evidence>
<proteinExistence type="predicted"/>
<dbReference type="RefSeq" id="WP_048832025.1">
    <property type="nucleotide sequence ID" value="NZ_JBIRHZ010000003.1"/>
</dbReference>
<feature type="transmembrane region" description="Helical" evidence="2">
    <location>
        <begin position="47"/>
        <end position="66"/>
    </location>
</feature>
<keyword evidence="2" id="KW-0812">Transmembrane</keyword>
<dbReference type="Proteomes" id="UP000037020">
    <property type="component" value="Unassembled WGS sequence"/>
</dbReference>
<name>A0ABR5IXK9_9ACTN</name>